<reference evidence="8" key="1">
    <citation type="journal article" date="2018" name="Sci. Rep.">
        <title>CPAP3 proteins in the mineralized cuticle of a decapod crustacean.</title>
        <authorList>
            <person name="Abehsera S."/>
            <person name="Zaccai S."/>
            <person name="Mittelman B."/>
            <person name="Glazer L."/>
            <person name="Weil S."/>
            <person name="Khalaila I."/>
            <person name="Davidov G."/>
            <person name="Bitton R."/>
            <person name="Zarivach R."/>
            <person name="Li S."/>
            <person name="Li F."/>
            <person name="Xiang J."/>
            <person name="Manor R."/>
            <person name="Aflalo E.D."/>
            <person name="Sagi A."/>
        </authorList>
    </citation>
    <scope>NUCLEOTIDE SEQUENCE</scope>
</reference>
<dbReference type="SMART" id="SM00494">
    <property type="entry name" value="ChtBD2"/>
    <property type="match status" value="3"/>
</dbReference>
<organism evidence="8">
    <name type="scientific">Macrobrachium rosenbergii</name>
    <name type="common">Giant fresh water prawn</name>
    <dbReference type="NCBI Taxonomy" id="79674"/>
    <lineage>
        <taxon>Eukaryota</taxon>
        <taxon>Metazoa</taxon>
        <taxon>Ecdysozoa</taxon>
        <taxon>Arthropoda</taxon>
        <taxon>Crustacea</taxon>
        <taxon>Multicrustacea</taxon>
        <taxon>Malacostraca</taxon>
        <taxon>Eumalacostraca</taxon>
        <taxon>Eucarida</taxon>
        <taxon>Decapoda</taxon>
        <taxon>Pleocyemata</taxon>
        <taxon>Caridea</taxon>
        <taxon>Palaemonoidea</taxon>
        <taxon>Palaemonidae</taxon>
        <taxon>Macrobrachium</taxon>
    </lineage>
</organism>
<feature type="signal peptide" evidence="6">
    <location>
        <begin position="1"/>
        <end position="16"/>
    </location>
</feature>
<dbReference type="PANTHER" id="PTHR23301">
    <property type="entry name" value="CHITIN BINDING PERITROPHIN-A"/>
    <property type="match status" value="1"/>
</dbReference>
<evidence type="ECO:0000256" key="6">
    <source>
        <dbReference type="SAM" id="SignalP"/>
    </source>
</evidence>
<keyword evidence="5" id="KW-0325">Glycoprotein</keyword>
<dbReference type="EMBL" id="MF407551">
    <property type="protein sequence ID" value="AVD68962.1"/>
    <property type="molecule type" value="mRNA"/>
</dbReference>
<dbReference type="SUPFAM" id="SSF57625">
    <property type="entry name" value="Invertebrate chitin-binding proteins"/>
    <property type="match status" value="3"/>
</dbReference>
<evidence type="ECO:0000256" key="2">
    <source>
        <dbReference type="ARBA" id="ARBA00022729"/>
    </source>
</evidence>
<sequence length="254" mass="28707">MRTLVYLLAGLAVAAAQSCKDDEILYYPDSQECDKYTQCKFGVVTEEYCPPGLLFNDKVTNGRYPCDYPIDVDCGSRSRTQPAVSSENCPNAWGYYGTGDRANCGYFFNCVDGQAFPFTCPEGLAFSSATYRCEWPDESPDCDSSAFLGFTCPEQQDPTQLLLYGHARLRSPRDCRQFFICVGPSPRLNHCELGQVFNEAANSCDEPENVAGCENYYPREELAAIRDRKEKQRIAAAKRQEDFEQLRQQLVRRN</sequence>
<evidence type="ECO:0000313" key="8">
    <source>
        <dbReference type="EMBL" id="AVD68962.1"/>
    </source>
</evidence>
<dbReference type="Pfam" id="PF01607">
    <property type="entry name" value="CBM_14"/>
    <property type="match status" value="3"/>
</dbReference>
<keyword evidence="1" id="KW-0147">Chitin-binding</keyword>
<dbReference type="PANTHER" id="PTHR23301:SF98">
    <property type="entry name" value="CHITIN-BINDING TYPE-2 DOMAIN-CONTAINING PROTEIN-RELATED"/>
    <property type="match status" value="1"/>
</dbReference>
<dbReference type="GO" id="GO:0005576">
    <property type="term" value="C:extracellular region"/>
    <property type="evidence" value="ECO:0007669"/>
    <property type="project" value="InterPro"/>
</dbReference>
<dbReference type="InterPro" id="IPR002557">
    <property type="entry name" value="Chitin-bd_dom"/>
</dbReference>
<keyword evidence="2 6" id="KW-0732">Signal</keyword>
<keyword evidence="4" id="KW-1015">Disulfide bond</keyword>
<evidence type="ECO:0000256" key="4">
    <source>
        <dbReference type="ARBA" id="ARBA00023157"/>
    </source>
</evidence>
<feature type="domain" description="Chitin-binding type-2" evidence="7">
    <location>
        <begin position="16"/>
        <end position="76"/>
    </location>
</feature>
<dbReference type="InterPro" id="IPR051940">
    <property type="entry name" value="Chitin_bind-dev_reg"/>
</dbReference>
<feature type="domain" description="Chitin-binding type-2" evidence="7">
    <location>
        <begin position="149"/>
        <end position="215"/>
    </location>
</feature>
<dbReference type="InterPro" id="IPR036508">
    <property type="entry name" value="Chitin-bd_dom_sf"/>
</dbReference>
<evidence type="ECO:0000256" key="3">
    <source>
        <dbReference type="ARBA" id="ARBA00022737"/>
    </source>
</evidence>
<evidence type="ECO:0000256" key="5">
    <source>
        <dbReference type="ARBA" id="ARBA00023180"/>
    </source>
</evidence>
<dbReference type="PROSITE" id="PS50940">
    <property type="entry name" value="CHIT_BIND_II"/>
    <property type="match status" value="3"/>
</dbReference>
<dbReference type="GO" id="GO:0008061">
    <property type="term" value="F:chitin binding"/>
    <property type="evidence" value="ECO:0007669"/>
    <property type="project" value="UniProtKB-KW"/>
</dbReference>
<name>A0A2L1GH34_MACRS</name>
<keyword evidence="3" id="KW-0677">Repeat</keyword>
<protein>
    <submittedName>
        <fullName evidence="8">Obstructor E1</fullName>
    </submittedName>
</protein>
<proteinExistence type="evidence at transcript level"/>
<accession>A0A2L1GH34</accession>
<evidence type="ECO:0000259" key="7">
    <source>
        <dbReference type="PROSITE" id="PS50940"/>
    </source>
</evidence>
<dbReference type="Gene3D" id="2.170.140.10">
    <property type="entry name" value="Chitin binding domain"/>
    <property type="match status" value="3"/>
</dbReference>
<feature type="domain" description="Chitin-binding type-2" evidence="7">
    <location>
        <begin position="86"/>
        <end position="144"/>
    </location>
</feature>
<dbReference type="AlphaFoldDB" id="A0A2L1GH34"/>
<evidence type="ECO:0000256" key="1">
    <source>
        <dbReference type="ARBA" id="ARBA00022669"/>
    </source>
</evidence>
<feature type="chain" id="PRO_5014934350" evidence="6">
    <location>
        <begin position="17"/>
        <end position="254"/>
    </location>
</feature>
<dbReference type="PROSITE" id="PS51257">
    <property type="entry name" value="PROKAR_LIPOPROTEIN"/>
    <property type="match status" value="1"/>
</dbReference>